<gene>
    <name evidence="7" type="ORF">SAMN04488051_103239</name>
</gene>
<accession>A0A1H4B943</accession>
<dbReference type="InterPro" id="IPR046358">
    <property type="entry name" value="Flagellin_C"/>
</dbReference>
<dbReference type="GO" id="GO:0009288">
    <property type="term" value="C:bacterial-type flagellum"/>
    <property type="evidence" value="ECO:0007669"/>
    <property type="project" value="UniProtKB-SubCell"/>
</dbReference>
<protein>
    <recommendedName>
        <fullName evidence="4">Flagellin</fullName>
    </recommendedName>
</protein>
<dbReference type="InterPro" id="IPR042187">
    <property type="entry name" value="Flagellin_C_sub2"/>
</dbReference>
<dbReference type="Gene3D" id="1.20.1330.10">
    <property type="entry name" value="f41 fragment of flagellin, N-terminal domain"/>
    <property type="match status" value="2"/>
</dbReference>
<comment type="function">
    <text evidence="4">Flagellin is the subunit protein which polymerizes to form the filaments of bacterial flagella.</text>
</comment>
<proteinExistence type="inferred from homology"/>
<dbReference type="Proteomes" id="UP000198773">
    <property type="component" value="Unassembled WGS sequence"/>
</dbReference>
<dbReference type="GO" id="GO:0005198">
    <property type="term" value="F:structural molecule activity"/>
    <property type="evidence" value="ECO:0007669"/>
    <property type="project" value="UniProtKB-UniRule"/>
</dbReference>
<dbReference type="STRING" id="152573.SAMN04488051_103239"/>
<name>A0A1H4B943_ALKAM</name>
<organism evidence="7 8">
    <name type="scientific">Alkalimonas amylolytica</name>
    <dbReference type="NCBI Taxonomy" id="152573"/>
    <lineage>
        <taxon>Bacteria</taxon>
        <taxon>Pseudomonadati</taxon>
        <taxon>Pseudomonadota</taxon>
        <taxon>Gammaproteobacteria</taxon>
        <taxon>Alkalimonas</taxon>
    </lineage>
</organism>
<evidence type="ECO:0000256" key="4">
    <source>
        <dbReference type="RuleBase" id="RU362073"/>
    </source>
</evidence>
<dbReference type="PANTHER" id="PTHR42792:SF2">
    <property type="entry name" value="FLAGELLIN"/>
    <property type="match status" value="1"/>
</dbReference>
<comment type="subcellular location">
    <subcellularLocation>
        <location evidence="4">Secreted</location>
    </subcellularLocation>
    <subcellularLocation>
        <location evidence="4">Bacterial flagellum</location>
    </subcellularLocation>
</comment>
<dbReference type="RefSeq" id="WP_091341500.1">
    <property type="nucleotide sequence ID" value="NZ_FNRM01000003.1"/>
</dbReference>
<dbReference type="Pfam" id="PF00669">
    <property type="entry name" value="Flagellin_N"/>
    <property type="match status" value="1"/>
</dbReference>
<dbReference type="PANTHER" id="PTHR42792">
    <property type="entry name" value="FLAGELLIN"/>
    <property type="match status" value="1"/>
</dbReference>
<evidence type="ECO:0000313" key="8">
    <source>
        <dbReference type="Proteomes" id="UP000198773"/>
    </source>
</evidence>
<keyword evidence="7" id="KW-0282">Flagellum</keyword>
<evidence type="ECO:0000256" key="1">
    <source>
        <dbReference type="ARBA" id="ARBA00005709"/>
    </source>
</evidence>
<feature type="domain" description="Flagellin C-terminal" evidence="6">
    <location>
        <begin position="189"/>
        <end position="270"/>
    </location>
</feature>
<keyword evidence="7" id="KW-0969">Cilium</keyword>
<dbReference type="InterPro" id="IPR001492">
    <property type="entry name" value="Flagellin"/>
</dbReference>
<keyword evidence="8" id="KW-1185">Reference proteome</keyword>
<keyword evidence="7" id="KW-0966">Cell projection</keyword>
<dbReference type="GO" id="GO:0005576">
    <property type="term" value="C:extracellular region"/>
    <property type="evidence" value="ECO:0007669"/>
    <property type="project" value="UniProtKB-SubCell"/>
</dbReference>
<evidence type="ECO:0000256" key="3">
    <source>
        <dbReference type="ARBA" id="ARBA00023143"/>
    </source>
</evidence>
<keyword evidence="3 4" id="KW-0975">Bacterial flagellum</keyword>
<evidence type="ECO:0000313" key="7">
    <source>
        <dbReference type="EMBL" id="SEA44683.1"/>
    </source>
</evidence>
<comment type="similarity">
    <text evidence="1 4">Belongs to the bacterial flagellin family.</text>
</comment>
<dbReference type="OrthoDB" id="9796789at2"/>
<dbReference type="InterPro" id="IPR001029">
    <property type="entry name" value="Flagellin_N"/>
</dbReference>
<dbReference type="EMBL" id="FNRM01000003">
    <property type="protein sequence ID" value="SEA44683.1"/>
    <property type="molecule type" value="Genomic_DNA"/>
</dbReference>
<dbReference type="AlphaFoldDB" id="A0A1H4B943"/>
<reference evidence="7 8" key="1">
    <citation type="submission" date="2016-10" db="EMBL/GenBank/DDBJ databases">
        <authorList>
            <person name="de Groot N.N."/>
        </authorList>
    </citation>
    <scope>NUCLEOTIDE SEQUENCE [LARGE SCALE GENOMIC DNA]</scope>
    <source>
        <strain evidence="7 8">CGMCC 1.3430</strain>
    </source>
</reference>
<evidence type="ECO:0000256" key="2">
    <source>
        <dbReference type="ARBA" id="ARBA00022525"/>
    </source>
</evidence>
<keyword evidence="2 4" id="KW-0964">Secreted</keyword>
<dbReference type="Pfam" id="PF00700">
    <property type="entry name" value="Flagellin_C"/>
    <property type="match status" value="1"/>
</dbReference>
<dbReference type="PRINTS" id="PR00207">
    <property type="entry name" value="FLAGELLIN"/>
</dbReference>
<evidence type="ECO:0000259" key="6">
    <source>
        <dbReference type="Pfam" id="PF00700"/>
    </source>
</evidence>
<dbReference type="SUPFAM" id="SSF64518">
    <property type="entry name" value="Phase 1 flagellin"/>
    <property type="match status" value="1"/>
</dbReference>
<dbReference type="Gene3D" id="6.10.10.10">
    <property type="entry name" value="Flagellar export chaperone, C-terminal domain"/>
    <property type="match status" value="1"/>
</dbReference>
<sequence length="276" mass="29548">MALMVNTNQSSLASQRLLSNATAGLSSTFEKLSSGYRINRAADDAAGLVISGTLTNQVLALNQAVRNANDAISLVQVTDSAMDEIATNLQRMRVLAIQAENGLNTEVDLDALQQEFDQMRQSIDSIATNSEFAGIPLLDGTAGELTFLIGAEAGQKKVIVLDQDYRVSPDGLDLGEVDLREDDTESILASIDDALLQIDSARTDYGAIQNALQSTIKNLSNVSENVSASRGRIKDTDYAKETTELTRTQIIQQSSISVLAQANQRPQAALLVLDSG</sequence>
<evidence type="ECO:0000259" key="5">
    <source>
        <dbReference type="Pfam" id="PF00669"/>
    </source>
</evidence>
<feature type="domain" description="Flagellin N-terminal" evidence="5">
    <location>
        <begin position="5"/>
        <end position="141"/>
    </location>
</feature>